<dbReference type="Pfam" id="PF00574">
    <property type="entry name" value="CLP_protease"/>
    <property type="match status" value="1"/>
</dbReference>
<comment type="similarity">
    <text evidence="1 6">Belongs to the peptidase S14 family.</text>
</comment>
<dbReference type="PANTHER" id="PTHR10381:SF70">
    <property type="entry name" value="ATP-DEPENDENT CLP PROTEASE PROTEOLYTIC SUBUNIT"/>
    <property type="match status" value="1"/>
</dbReference>
<dbReference type="PANTHER" id="PTHR10381">
    <property type="entry name" value="ATP-DEPENDENT CLP PROTEASE PROTEOLYTIC SUBUNIT"/>
    <property type="match status" value="1"/>
</dbReference>
<dbReference type="InterPro" id="IPR001907">
    <property type="entry name" value="ClpP"/>
</dbReference>
<dbReference type="InterPro" id="IPR029045">
    <property type="entry name" value="ClpP/crotonase-like_dom_sf"/>
</dbReference>
<reference evidence="7" key="1">
    <citation type="submission" date="2021-04" db="EMBL/GenBank/DDBJ databases">
        <title>Complete genome sequence of the type strain Clostridium beijerinckii NRRL B-598.</title>
        <authorList>
            <person name="Sedlar K."/>
            <person name="Branska B."/>
            <person name="Bezdicek M."/>
            <person name="Nykrynova M."/>
            <person name="Lengerova M."/>
            <person name="Skutkova H."/>
            <person name="Patakova P."/>
        </authorList>
    </citation>
    <scope>NUCLEOTIDE SEQUENCE</scope>
    <source>
        <strain evidence="7">DSM 791</strain>
    </source>
</reference>
<evidence type="ECO:0000256" key="2">
    <source>
        <dbReference type="ARBA" id="ARBA00022490"/>
    </source>
</evidence>
<evidence type="ECO:0000256" key="3">
    <source>
        <dbReference type="ARBA" id="ARBA00022670"/>
    </source>
</evidence>
<keyword evidence="4" id="KW-0378">Hydrolase</keyword>
<dbReference type="GO" id="GO:0006515">
    <property type="term" value="P:protein quality control for misfolded or incompletely synthesized proteins"/>
    <property type="evidence" value="ECO:0007669"/>
    <property type="project" value="TreeGrafter"/>
</dbReference>
<dbReference type="SUPFAM" id="SSF52096">
    <property type="entry name" value="ClpP/crotonase"/>
    <property type="match status" value="1"/>
</dbReference>
<evidence type="ECO:0000313" key="8">
    <source>
        <dbReference type="Proteomes" id="UP000679373"/>
    </source>
</evidence>
<dbReference type="Gene3D" id="3.90.226.10">
    <property type="entry name" value="2-enoyl-CoA Hydratase, Chain A, domain 1"/>
    <property type="match status" value="1"/>
</dbReference>
<dbReference type="PRINTS" id="PR00127">
    <property type="entry name" value="CLPPROTEASEP"/>
</dbReference>
<evidence type="ECO:0000256" key="5">
    <source>
        <dbReference type="ARBA" id="ARBA00022825"/>
    </source>
</evidence>
<proteinExistence type="inferred from homology"/>
<protein>
    <recommendedName>
        <fullName evidence="6">ATP-dependent Clp protease proteolytic subunit</fullName>
    </recommendedName>
</protein>
<gene>
    <name evidence="7" type="ORF">KEC93_03720</name>
</gene>
<dbReference type="AlphaFoldDB" id="A0AB74VPP4"/>
<evidence type="ECO:0000256" key="4">
    <source>
        <dbReference type="ARBA" id="ARBA00022801"/>
    </source>
</evidence>
<dbReference type="GO" id="GO:0004252">
    <property type="term" value="F:serine-type endopeptidase activity"/>
    <property type="evidence" value="ECO:0007669"/>
    <property type="project" value="InterPro"/>
</dbReference>
<dbReference type="InterPro" id="IPR023562">
    <property type="entry name" value="ClpP/TepA"/>
</dbReference>
<name>A0AB74VPP4_CLOBE</name>
<keyword evidence="2" id="KW-0963">Cytoplasm</keyword>
<accession>A0AB74VPP4</accession>
<evidence type="ECO:0000256" key="6">
    <source>
        <dbReference type="RuleBase" id="RU003567"/>
    </source>
</evidence>
<sequence length="243" mass="27580">MVIVSRLSYLKVKNSTDTSADIYFYGDIVGDEWEKWCDTDTCPQDVVEALNEAQGKDLNIYINSGGGSVFAGLAIYNMLNRATGKKKCHIDGMAASIASVICMAADEIIMPNNSYLMIHKPSNMVWGNATDMRKMADDLDTIQIGIENVYKTKLKDGIDIETIKDLMDKETWLPANEAEKYFNVKVIEENKAVAKVDFNNFKNYRNIPEEFKDKIQKGDRDEHLKLDSELKNKLQIELELLDM</sequence>
<evidence type="ECO:0000256" key="1">
    <source>
        <dbReference type="ARBA" id="ARBA00007039"/>
    </source>
</evidence>
<evidence type="ECO:0000313" key="7">
    <source>
        <dbReference type="EMBL" id="QUN37747.1"/>
    </source>
</evidence>
<dbReference type="GO" id="GO:0009368">
    <property type="term" value="C:endopeptidase Clp complex"/>
    <property type="evidence" value="ECO:0007669"/>
    <property type="project" value="TreeGrafter"/>
</dbReference>
<dbReference type="NCBIfam" id="NF045542">
    <property type="entry name" value="Clp_rel_HeadMat"/>
    <property type="match status" value="1"/>
</dbReference>
<dbReference type="GO" id="GO:0004176">
    <property type="term" value="F:ATP-dependent peptidase activity"/>
    <property type="evidence" value="ECO:0007669"/>
    <property type="project" value="InterPro"/>
</dbReference>
<dbReference type="EMBL" id="CP073653">
    <property type="protein sequence ID" value="QUN37747.1"/>
    <property type="molecule type" value="Genomic_DNA"/>
</dbReference>
<organism evidence="7 8">
    <name type="scientific">Clostridium beijerinckii</name>
    <name type="common">Clostridium MP</name>
    <dbReference type="NCBI Taxonomy" id="1520"/>
    <lineage>
        <taxon>Bacteria</taxon>
        <taxon>Bacillati</taxon>
        <taxon>Bacillota</taxon>
        <taxon>Clostridia</taxon>
        <taxon>Eubacteriales</taxon>
        <taxon>Clostridiaceae</taxon>
        <taxon>Clostridium</taxon>
    </lineage>
</organism>
<keyword evidence="3 7" id="KW-0645">Protease</keyword>
<keyword evidence="5" id="KW-0720">Serine protease</keyword>
<dbReference type="Proteomes" id="UP000679373">
    <property type="component" value="Chromosome"/>
</dbReference>
<dbReference type="GO" id="GO:0051117">
    <property type="term" value="F:ATPase binding"/>
    <property type="evidence" value="ECO:0007669"/>
    <property type="project" value="TreeGrafter"/>
</dbReference>
<dbReference type="CDD" id="cd07016">
    <property type="entry name" value="S14_ClpP_1"/>
    <property type="match status" value="1"/>
</dbReference>
<keyword evidence="8" id="KW-1185">Reference proteome</keyword>